<proteinExistence type="predicted"/>
<comment type="caution">
    <text evidence="3">The sequence shown here is derived from an EMBL/GenBank/DDBJ whole genome shotgun (WGS) entry which is preliminary data.</text>
</comment>
<feature type="compositionally biased region" description="Low complexity" evidence="1">
    <location>
        <begin position="48"/>
        <end position="72"/>
    </location>
</feature>
<keyword evidence="2" id="KW-1133">Transmembrane helix</keyword>
<feature type="transmembrane region" description="Helical" evidence="2">
    <location>
        <begin position="9"/>
        <end position="28"/>
    </location>
</feature>
<dbReference type="InterPro" id="IPR023346">
    <property type="entry name" value="Lysozyme-like_dom_sf"/>
</dbReference>
<dbReference type="SUPFAM" id="SSF53955">
    <property type="entry name" value="Lysozyme-like"/>
    <property type="match status" value="1"/>
</dbReference>
<dbReference type="Proteomes" id="UP001152321">
    <property type="component" value="Unassembled WGS sequence"/>
</dbReference>
<organism evidence="3 4">
    <name type="scientific">Bdellovibrio svalbardensis</name>
    <dbReference type="NCBI Taxonomy" id="2972972"/>
    <lineage>
        <taxon>Bacteria</taxon>
        <taxon>Pseudomonadati</taxon>
        <taxon>Bdellovibrionota</taxon>
        <taxon>Bdellovibrionia</taxon>
        <taxon>Bdellovibrionales</taxon>
        <taxon>Pseudobdellovibrionaceae</taxon>
        <taxon>Bdellovibrio</taxon>
    </lineage>
</organism>
<evidence type="ECO:0000313" key="4">
    <source>
        <dbReference type="Proteomes" id="UP001152321"/>
    </source>
</evidence>
<keyword evidence="2" id="KW-0472">Membrane</keyword>
<accession>A0ABT6DIM9</accession>
<reference evidence="3" key="1">
    <citation type="submission" date="2022-08" db="EMBL/GenBank/DDBJ databases">
        <title>Novel Bdellovibrio Species Isolated from Svalbard: Designation Bdellovibrio svalbardensis.</title>
        <authorList>
            <person name="Mitchell R.J."/>
            <person name="Choi S.Y."/>
        </authorList>
    </citation>
    <scope>NUCLEOTIDE SEQUENCE</scope>
    <source>
        <strain evidence="3">PAP01</strain>
    </source>
</reference>
<feature type="region of interest" description="Disordered" evidence="1">
    <location>
        <begin position="34"/>
        <end position="78"/>
    </location>
</feature>
<keyword evidence="2" id="KW-0812">Transmembrane</keyword>
<evidence type="ECO:0000256" key="1">
    <source>
        <dbReference type="SAM" id="MobiDB-lite"/>
    </source>
</evidence>
<evidence type="ECO:0000256" key="2">
    <source>
        <dbReference type="SAM" id="Phobius"/>
    </source>
</evidence>
<dbReference type="PROSITE" id="PS51257">
    <property type="entry name" value="PROKAR_LIPOPROTEIN"/>
    <property type="match status" value="1"/>
</dbReference>
<evidence type="ECO:0000313" key="3">
    <source>
        <dbReference type="EMBL" id="MDG0816700.1"/>
    </source>
</evidence>
<sequence length="270" mass="29795">MPQKRNHHVFNAFIIATTLSVFLVLSMGCSKSSQFPTTNTSTGSDNQSSGSTAPTDPGSTTTPGTDTPGTTEPTPPVSSYKMTALAWETSTKPERTKWSLYLQDILLNKWNSLLAGADDIETFCPKYYKLDNDQRANAWAALFVGVAKFESGYDPTMRFHESTMGTDGITGQPVYSEGLLQLSYQDIQGYPFCDFDWNKDKNLSVKDPKKDVLDPYKNLYCGVGIMAKIISRKGQITVSSGAYWSTLRSGGRYQHISEIAAIVKKLPFCN</sequence>
<name>A0ABT6DIM9_9BACT</name>
<gene>
    <name evidence="3" type="ORF">NWE73_10015</name>
</gene>
<feature type="compositionally biased region" description="Polar residues" evidence="1">
    <location>
        <begin position="34"/>
        <end position="47"/>
    </location>
</feature>
<dbReference type="RefSeq" id="WP_277578175.1">
    <property type="nucleotide sequence ID" value="NZ_JANRMI010000002.1"/>
</dbReference>
<evidence type="ECO:0008006" key="5">
    <source>
        <dbReference type="Google" id="ProtNLM"/>
    </source>
</evidence>
<dbReference type="EMBL" id="JANRMI010000002">
    <property type="protein sequence ID" value="MDG0816700.1"/>
    <property type="molecule type" value="Genomic_DNA"/>
</dbReference>
<keyword evidence="4" id="KW-1185">Reference proteome</keyword>
<protein>
    <recommendedName>
        <fullName evidence="5">Transglycosylase SLT domain-containing protein</fullName>
    </recommendedName>
</protein>